<reference evidence="2" key="1">
    <citation type="submission" date="2020-12" db="EMBL/GenBank/DDBJ databases">
        <title>Devosia sp. MSA67 isolated from Mo River.</title>
        <authorList>
            <person name="Ma F."/>
            <person name="Zi Z."/>
        </authorList>
    </citation>
    <scope>NUCLEOTIDE SEQUENCE</scope>
    <source>
        <strain evidence="2">MSA67</strain>
    </source>
</reference>
<dbReference type="Proteomes" id="UP000602124">
    <property type="component" value="Unassembled WGS sequence"/>
</dbReference>
<gene>
    <name evidence="2" type="ORF">JEQ47_15620</name>
</gene>
<dbReference type="EMBL" id="JAEKMH010000003">
    <property type="protein sequence ID" value="MBJ3786152.1"/>
    <property type="molecule type" value="Genomic_DNA"/>
</dbReference>
<feature type="signal peptide" evidence="1">
    <location>
        <begin position="1"/>
        <end position="18"/>
    </location>
</feature>
<proteinExistence type="predicted"/>
<evidence type="ECO:0000256" key="1">
    <source>
        <dbReference type="SAM" id="SignalP"/>
    </source>
</evidence>
<evidence type="ECO:0008006" key="4">
    <source>
        <dbReference type="Google" id="ProtNLM"/>
    </source>
</evidence>
<accession>A0A934MIG2</accession>
<keyword evidence="1" id="KW-0732">Signal</keyword>
<comment type="caution">
    <text evidence="2">The sequence shown here is derived from an EMBL/GenBank/DDBJ whole genome shotgun (WGS) entry which is preliminary data.</text>
</comment>
<keyword evidence="3" id="KW-1185">Reference proteome</keyword>
<dbReference type="RefSeq" id="WP_198877328.1">
    <property type="nucleotide sequence ID" value="NZ_JAEKMH010000003.1"/>
</dbReference>
<protein>
    <recommendedName>
        <fullName evidence="4">DUF3298 domain-containing protein</fullName>
    </recommendedName>
</protein>
<sequence length="435" mass="46863">MRIALALLVSLSATPAFAAALTFGGVLDGRQIVVEITQPSDGGVAGRFAYLDTGGDIPLVPVSNQGDTWILHEEAVCGEADCVLDDSGDVLEAPVAATWQLTYDANNLVATGTRQGAGKKADVDDLVLDVIAWRPLGDDENATALSLHEQSFYLSFSDGGPLDWTTAPYEMALLDVPLEEGPVRTLGGAEYRDVVDPRTKFAFPRVVSLPGGESVEPINRILADRHGRMNLSAFDCLAYQYASYGLQSQNSIRGGHLGDYDSELVELTYVSPRLVSWTQSGSLWCTGAHPYNHSDSFTFDTATGEALDMRDIFSAWVPREWGAAPSDIVDAAVAEAAPAEYVWGPSQELIAYVRERLPTDVLFDDLEMDETCYGEQALSEHLGLRFAPGPSVVFTASGYPHVISVCTADLITVPLSDLRDFLAPAAATYFPELAE</sequence>
<feature type="chain" id="PRO_5037389233" description="DUF3298 domain-containing protein" evidence="1">
    <location>
        <begin position="19"/>
        <end position="435"/>
    </location>
</feature>
<dbReference type="AlphaFoldDB" id="A0A934MIG2"/>
<name>A0A934MIG2_9HYPH</name>
<evidence type="ECO:0000313" key="3">
    <source>
        <dbReference type="Proteomes" id="UP000602124"/>
    </source>
</evidence>
<evidence type="ECO:0000313" key="2">
    <source>
        <dbReference type="EMBL" id="MBJ3786152.1"/>
    </source>
</evidence>
<organism evidence="2 3">
    <name type="scientific">Devosia sediminis</name>
    <dbReference type="NCBI Taxonomy" id="2798801"/>
    <lineage>
        <taxon>Bacteria</taxon>
        <taxon>Pseudomonadati</taxon>
        <taxon>Pseudomonadota</taxon>
        <taxon>Alphaproteobacteria</taxon>
        <taxon>Hyphomicrobiales</taxon>
        <taxon>Devosiaceae</taxon>
        <taxon>Devosia</taxon>
    </lineage>
</organism>